<dbReference type="Proteomes" id="UP001152747">
    <property type="component" value="Unassembled WGS sequence"/>
</dbReference>
<proteinExistence type="predicted"/>
<accession>A0A9P1IQU8</accession>
<feature type="domain" description="PLAT" evidence="3">
    <location>
        <begin position="27"/>
        <end position="149"/>
    </location>
</feature>
<feature type="region of interest" description="Disordered" evidence="2">
    <location>
        <begin position="1"/>
        <end position="21"/>
    </location>
</feature>
<dbReference type="Gene3D" id="2.60.60.20">
    <property type="entry name" value="PLAT/LH2 domain"/>
    <property type="match status" value="1"/>
</dbReference>
<evidence type="ECO:0000256" key="1">
    <source>
        <dbReference type="PROSITE-ProRule" id="PRU00152"/>
    </source>
</evidence>
<organism evidence="4 5">
    <name type="scientific">Caenorhabditis angaria</name>
    <dbReference type="NCBI Taxonomy" id="860376"/>
    <lineage>
        <taxon>Eukaryota</taxon>
        <taxon>Metazoa</taxon>
        <taxon>Ecdysozoa</taxon>
        <taxon>Nematoda</taxon>
        <taxon>Chromadorea</taxon>
        <taxon>Rhabditida</taxon>
        <taxon>Rhabditina</taxon>
        <taxon>Rhabditomorpha</taxon>
        <taxon>Rhabditoidea</taxon>
        <taxon>Rhabditidae</taxon>
        <taxon>Peloderinae</taxon>
        <taxon>Caenorhabditis</taxon>
    </lineage>
</organism>
<keyword evidence="5" id="KW-1185">Reference proteome</keyword>
<evidence type="ECO:0000256" key="2">
    <source>
        <dbReference type="SAM" id="MobiDB-lite"/>
    </source>
</evidence>
<comment type="caution">
    <text evidence="1">Lacks conserved residue(s) required for the propagation of feature annotation.</text>
</comment>
<protein>
    <recommendedName>
        <fullName evidence="3">PLAT domain-containing protein</fullName>
    </recommendedName>
</protein>
<name>A0A9P1IQU8_9PELO</name>
<dbReference type="InterPro" id="IPR036392">
    <property type="entry name" value="PLAT/LH2_dom_sf"/>
</dbReference>
<dbReference type="EMBL" id="CANHGI010000004">
    <property type="protein sequence ID" value="CAI5449625.1"/>
    <property type="molecule type" value="Genomic_DNA"/>
</dbReference>
<evidence type="ECO:0000259" key="3">
    <source>
        <dbReference type="PROSITE" id="PS50095"/>
    </source>
</evidence>
<sequence>MGSSELDTTTTTTRTPSIMADEDDSPAAFSVVIGTSSESTEKQNGLISILIRDVDGYCTDRTLLRQSHSHFTPFMRGHSDLFVIANQPSLGPLESAEIYYNPSDELSETPWRLRSLQILHHESGKIYNFQLDSKLSTQHVMTMVCKEDAVQIIPMSLPNPFK</sequence>
<evidence type="ECO:0000313" key="5">
    <source>
        <dbReference type="Proteomes" id="UP001152747"/>
    </source>
</evidence>
<dbReference type="SUPFAM" id="SSF49723">
    <property type="entry name" value="Lipase/lipooxygenase domain (PLAT/LH2 domain)"/>
    <property type="match status" value="1"/>
</dbReference>
<dbReference type="InterPro" id="IPR001024">
    <property type="entry name" value="PLAT/LH2_dom"/>
</dbReference>
<comment type="caution">
    <text evidence="4">The sequence shown here is derived from an EMBL/GenBank/DDBJ whole genome shotgun (WGS) entry which is preliminary data.</text>
</comment>
<dbReference type="OrthoDB" id="5322100at2759"/>
<dbReference type="PROSITE" id="PS50095">
    <property type="entry name" value="PLAT"/>
    <property type="match status" value="1"/>
</dbReference>
<evidence type="ECO:0000313" key="4">
    <source>
        <dbReference type="EMBL" id="CAI5449625.1"/>
    </source>
</evidence>
<dbReference type="AlphaFoldDB" id="A0A9P1IQU8"/>
<gene>
    <name evidence="4" type="ORF">CAMP_LOCUS12262</name>
</gene>
<reference evidence="4" key="1">
    <citation type="submission" date="2022-11" db="EMBL/GenBank/DDBJ databases">
        <authorList>
            <person name="Kikuchi T."/>
        </authorList>
    </citation>
    <scope>NUCLEOTIDE SEQUENCE</scope>
    <source>
        <strain evidence="4">PS1010</strain>
    </source>
</reference>